<keyword evidence="1" id="KW-0808">Transferase</keyword>
<comment type="caution">
    <text evidence="1">The sequence shown here is derived from an EMBL/GenBank/DDBJ whole genome shotgun (WGS) entry which is preliminary data.</text>
</comment>
<dbReference type="EMBL" id="BQXS01005167">
    <property type="protein sequence ID" value="GKT37763.1"/>
    <property type="molecule type" value="Genomic_DNA"/>
</dbReference>
<keyword evidence="2" id="KW-1185">Reference proteome</keyword>
<sequence>MAYKLRRGQIVRSHTGKSYVVKEFLGSGGQGEVYKANSGSSDYAVKWYYPHSATETQLELIKKLIAIGPPNDRFLWPLELLCDDRIKGFGYTMKLRDRNYKGIVDLM</sequence>
<name>A0ABQ5KZC3_9EUKA</name>
<keyword evidence="1" id="KW-0418">Kinase</keyword>
<accession>A0ABQ5KZC3</accession>
<evidence type="ECO:0000313" key="1">
    <source>
        <dbReference type="EMBL" id="GKT37763.1"/>
    </source>
</evidence>
<proteinExistence type="predicted"/>
<keyword evidence="1" id="KW-0723">Serine/threonine-protein kinase</keyword>
<organism evidence="1 2">
    <name type="scientific">Aduncisulcus paluster</name>
    <dbReference type="NCBI Taxonomy" id="2918883"/>
    <lineage>
        <taxon>Eukaryota</taxon>
        <taxon>Metamonada</taxon>
        <taxon>Carpediemonas-like organisms</taxon>
        <taxon>Aduncisulcus</taxon>
    </lineage>
</organism>
<dbReference type="SUPFAM" id="SSF56112">
    <property type="entry name" value="Protein kinase-like (PK-like)"/>
    <property type="match status" value="1"/>
</dbReference>
<dbReference type="Gene3D" id="1.10.510.10">
    <property type="entry name" value="Transferase(Phosphotransferase) domain 1"/>
    <property type="match status" value="1"/>
</dbReference>
<gene>
    <name evidence="1" type="ORF">ADUPG1_003701</name>
</gene>
<dbReference type="GO" id="GO:0004674">
    <property type="term" value="F:protein serine/threonine kinase activity"/>
    <property type="evidence" value="ECO:0007669"/>
    <property type="project" value="UniProtKB-KW"/>
</dbReference>
<evidence type="ECO:0000313" key="2">
    <source>
        <dbReference type="Proteomes" id="UP001057375"/>
    </source>
</evidence>
<protein>
    <submittedName>
        <fullName evidence="1">Serine/threonine protein kinase</fullName>
    </submittedName>
</protein>
<reference evidence="1" key="1">
    <citation type="submission" date="2022-03" db="EMBL/GenBank/DDBJ databases">
        <title>Draft genome sequence of Aduncisulcus paluster, a free-living microaerophilic Fornicata.</title>
        <authorList>
            <person name="Yuyama I."/>
            <person name="Kume K."/>
            <person name="Tamura T."/>
            <person name="Inagaki Y."/>
            <person name="Hashimoto T."/>
        </authorList>
    </citation>
    <scope>NUCLEOTIDE SEQUENCE</scope>
    <source>
        <strain evidence="1">NY0171</strain>
    </source>
</reference>
<dbReference type="InterPro" id="IPR011009">
    <property type="entry name" value="Kinase-like_dom_sf"/>
</dbReference>
<dbReference type="Proteomes" id="UP001057375">
    <property type="component" value="Unassembled WGS sequence"/>
</dbReference>
<feature type="non-terminal residue" evidence="1">
    <location>
        <position position="107"/>
    </location>
</feature>